<evidence type="ECO:0000256" key="1">
    <source>
        <dbReference type="ARBA" id="ARBA00023015"/>
    </source>
</evidence>
<dbReference type="Pfam" id="PF02311">
    <property type="entry name" value="AraC_binding"/>
    <property type="match status" value="1"/>
</dbReference>
<keyword evidence="2" id="KW-0238">DNA-binding</keyword>
<dbReference type="AlphaFoldDB" id="A0A498RA65"/>
<proteinExistence type="predicted"/>
<dbReference type="GO" id="GO:0043565">
    <property type="term" value="F:sequence-specific DNA binding"/>
    <property type="evidence" value="ECO:0007669"/>
    <property type="project" value="InterPro"/>
</dbReference>
<dbReference type="Pfam" id="PF12833">
    <property type="entry name" value="HTH_18"/>
    <property type="match status" value="1"/>
</dbReference>
<dbReference type="PROSITE" id="PS01124">
    <property type="entry name" value="HTH_ARAC_FAMILY_2"/>
    <property type="match status" value="1"/>
</dbReference>
<dbReference type="InterPro" id="IPR009057">
    <property type="entry name" value="Homeodomain-like_sf"/>
</dbReference>
<feature type="domain" description="HTH araC/xylS-type" evidence="4">
    <location>
        <begin position="206"/>
        <end position="304"/>
    </location>
</feature>
<reference evidence="5 6" key="1">
    <citation type="submission" date="2018-06" db="EMBL/GenBank/DDBJ databases">
        <authorList>
            <person name="Strepis N."/>
        </authorList>
    </citation>
    <scope>NUCLEOTIDE SEQUENCE [LARGE SCALE GENOMIC DNA]</scope>
    <source>
        <strain evidence="5">LUCI</strain>
    </source>
</reference>
<dbReference type="Proteomes" id="UP000277811">
    <property type="component" value="Unassembled WGS sequence"/>
</dbReference>
<dbReference type="PRINTS" id="PR00032">
    <property type="entry name" value="HTHARAC"/>
</dbReference>
<evidence type="ECO:0000259" key="4">
    <source>
        <dbReference type="PROSITE" id="PS01124"/>
    </source>
</evidence>
<dbReference type="PANTHER" id="PTHR43280:SF2">
    <property type="entry name" value="HTH-TYPE TRANSCRIPTIONAL REGULATOR EXSA"/>
    <property type="match status" value="1"/>
</dbReference>
<dbReference type="InterPro" id="IPR003313">
    <property type="entry name" value="AraC-bd"/>
</dbReference>
<dbReference type="Gene3D" id="1.10.10.60">
    <property type="entry name" value="Homeodomain-like"/>
    <property type="match status" value="2"/>
</dbReference>
<evidence type="ECO:0000313" key="5">
    <source>
        <dbReference type="EMBL" id="VBB08424.1"/>
    </source>
</evidence>
<dbReference type="InterPro" id="IPR018062">
    <property type="entry name" value="HTH_AraC-typ_CS"/>
</dbReference>
<dbReference type="Gene3D" id="2.60.120.10">
    <property type="entry name" value="Jelly Rolls"/>
    <property type="match status" value="1"/>
</dbReference>
<gene>
    <name evidence="5" type="ORF">LUCI_3696</name>
</gene>
<dbReference type="PROSITE" id="PS00041">
    <property type="entry name" value="HTH_ARAC_FAMILY_1"/>
    <property type="match status" value="1"/>
</dbReference>
<organism evidence="5 6">
    <name type="scientific">Lucifera butyrica</name>
    <dbReference type="NCBI Taxonomy" id="1351585"/>
    <lineage>
        <taxon>Bacteria</taxon>
        <taxon>Bacillati</taxon>
        <taxon>Bacillota</taxon>
        <taxon>Negativicutes</taxon>
        <taxon>Veillonellales</taxon>
        <taxon>Veillonellaceae</taxon>
        <taxon>Lucifera</taxon>
    </lineage>
</organism>
<dbReference type="InterPro" id="IPR020449">
    <property type="entry name" value="Tscrpt_reg_AraC-type_HTH"/>
</dbReference>
<dbReference type="SUPFAM" id="SSF51215">
    <property type="entry name" value="Regulatory protein AraC"/>
    <property type="match status" value="1"/>
</dbReference>
<evidence type="ECO:0000256" key="2">
    <source>
        <dbReference type="ARBA" id="ARBA00023125"/>
    </source>
</evidence>
<keyword evidence="1" id="KW-0805">Transcription regulation</keyword>
<dbReference type="InterPro" id="IPR037923">
    <property type="entry name" value="HTH-like"/>
</dbReference>
<dbReference type="PANTHER" id="PTHR43280">
    <property type="entry name" value="ARAC-FAMILY TRANSCRIPTIONAL REGULATOR"/>
    <property type="match status" value="1"/>
</dbReference>
<protein>
    <submittedName>
        <fullName evidence="5">Transcription regulator hth arac- type</fullName>
    </submittedName>
</protein>
<keyword evidence="6" id="KW-1185">Reference proteome</keyword>
<dbReference type="EMBL" id="UPPP01000090">
    <property type="protein sequence ID" value="VBB08424.1"/>
    <property type="molecule type" value="Genomic_DNA"/>
</dbReference>
<evidence type="ECO:0000256" key="3">
    <source>
        <dbReference type="ARBA" id="ARBA00023163"/>
    </source>
</evidence>
<dbReference type="InterPro" id="IPR014710">
    <property type="entry name" value="RmlC-like_jellyroll"/>
</dbReference>
<dbReference type="GO" id="GO:0003700">
    <property type="term" value="F:DNA-binding transcription factor activity"/>
    <property type="evidence" value="ECO:0007669"/>
    <property type="project" value="InterPro"/>
</dbReference>
<dbReference type="SMART" id="SM00342">
    <property type="entry name" value="HTH_ARAC"/>
    <property type="match status" value="1"/>
</dbReference>
<sequence>MQIPAALFKQAQERKIYMYSHMDFTFDLAEYPYQVIHRHCTTKAERWDKCHAHPGMEFIFVHQGTGQATIGQSIYQYGPGTLMYFQPFQIHRVKADFAAKNHYVRSKFLFDPYLIDHYLSGFGSLQRFFRYLWQGQLEHQLLSIPDSPPELETLFELYSRQQNSNASGPEDFALFAATFFRFIERRWDQCKQTGQSALSRHISYAEEIIQWINSHFREEFNLPELAQQLHLSTYHVSHLFKKATGGSITEYLIFRRLREACMLLKTTSLPIQEISYSIGITNISYFCKLFKRKFGMTPAQYRLLDSN</sequence>
<name>A0A498RA65_9FIRM</name>
<dbReference type="InterPro" id="IPR018060">
    <property type="entry name" value="HTH_AraC"/>
</dbReference>
<evidence type="ECO:0000313" key="6">
    <source>
        <dbReference type="Proteomes" id="UP000277811"/>
    </source>
</evidence>
<dbReference type="SUPFAM" id="SSF46689">
    <property type="entry name" value="Homeodomain-like"/>
    <property type="match status" value="2"/>
</dbReference>
<accession>A0A498RA65</accession>
<keyword evidence="3" id="KW-0804">Transcription</keyword>